<evidence type="ECO:0000256" key="1">
    <source>
        <dbReference type="ARBA" id="ARBA00008676"/>
    </source>
</evidence>
<dbReference type="RefSeq" id="WP_070725173.1">
    <property type="nucleotide sequence ID" value="NZ_LT629792.1"/>
</dbReference>
<comment type="cofactor">
    <cofactor evidence="5">
        <name>Mg(2+)</name>
        <dbReference type="ChEBI" id="CHEBI:18420"/>
    </cofactor>
    <text evidence="5">Binds 1 Mg(2+) ion per subunit.</text>
</comment>
<keyword evidence="5" id="KW-0460">Magnesium</keyword>
<organism evidence="6 7">
    <name type="scientific">Schaalia radingae</name>
    <dbReference type="NCBI Taxonomy" id="131110"/>
    <lineage>
        <taxon>Bacteria</taxon>
        <taxon>Bacillati</taxon>
        <taxon>Actinomycetota</taxon>
        <taxon>Actinomycetes</taxon>
        <taxon>Actinomycetales</taxon>
        <taxon>Actinomycetaceae</taxon>
        <taxon>Schaalia</taxon>
    </lineage>
</organism>
<feature type="binding site" evidence="5">
    <location>
        <position position="133"/>
    </location>
    <ligand>
        <name>3-methyl-2-oxobutanoate</name>
        <dbReference type="ChEBI" id="CHEBI:11851"/>
    </ligand>
</feature>
<dbReference type="PANTHER" id="PTHR20881">
    <property type="entry name" value="3-METHYL-2-OXOBUTANOATE HYDROXYMETHYLTRANSFERASE"/>
    <property type="match status" value="1"/>
</dbReference>
<comment type="subcellular location">
    <subcellularLocation>
        <location evidence="5">Cytoplasm</location>
    </subcellularLocation>
</comment>
<dbReference type="EC" id="2.1.2.11" evidence="5"/>
<keyword evidence="5" id="KW-0479">Metal-binding</keyword>
<protein>
    <recommendedName>
        <fullName evidence="5">3-methyl-2-oxobutanoate hydroxymethyltransferase</fullName>
        <ecNumber evidence="5">2.1.2.11</ecNumber>
    </recommendedName>
    <alternativeName>
        <fullName evidence="5">Ketopantoate hydroxymethyltransferase</fullName>
        <shortName evidence="5">KPHMT</shortName>
    </alternativeName>
</protein>
<sequence length="284" mass="30108">MSSLAPSDAAAVDTVPAPTKPKKVRVHHLAQAKQQGRKLTMLTAYDALIAPLLDAAGVDMLLVGDSYGNVMLGYDSTLRVTLDDMVRATSAVARSTRRALVVADLPFATYEASAQQAFESASQLMRAGAHAVKLEGGRPRVEAVRLLSQSGIPVVGHLGYTPQSENTIGGPRMRGRGDQRDAMIADALALQDAGAIAVVLEMVPDNVAIDVTAALEIPTIGIGAGPHTDGQVLVWSDMVGMQEWVPSFVHRFAQIGREITAAAAEYVESVEDGTFPAPENYHQQ</sequence>
<feature type="binding site" evidence="5">
    <location>
        <position position="135"/>
    </location>
    <ligand>
        <name>Mg(2+)</name>
        <dbReference type="ChEBI" id="CHEBI:18420"/>
    </ligand>
</feature>
<dbReference type="Proteomes" id="UP000198976">
    <property type="component" value="Chromosome I"/>
</dbReference>
<dbReference type="Gene3D" id="3.20.20.60">
    <property type="entry name" value="Phosphoenolpyruvate-binding domains"/>
    <property type="match status" value="1"/>
</dbReference>
<dbReference type="InterPro" id="IPR003700">
    <property type="entry name" value="Pantoate_hydroxy_MeTrfase"/>
</dbReference>
<evidence type="ECO:0000256" key="3">
    <source>
        <dbReference type="ARBA" id="ARBA00022655"/>
    </source>
</evidence>
<keyword evidence="5" id="KW-0963">Cytoplasm</keyword>
<keyword evidence="7" id="KW-1185">Reference proteome</keyword>
<dbReference type="SUPFAM" id="SSF51621">
    <property type="entry name" value="Phosphoenolpyruvate/pyruvate domain"/>
    <property type="match status" value="1"/>
</dbReference>
<dbReference type="InterPro" id="IPR040442">
    <property type="entry name" value="Pyrv_kinase-like_dom_sf"/>
</dbReference>
<keyword evidence="4 5" id="KW-0808">Transferase</keyword>
<dbReference type="NCBIfam" id="NF001452">
    <property type="entry name" value="PRK00311.1"/>
    <property type="match status" value="1"/>
</dbReference>
<name>A0ABY0V869_9ACTO</name>
<evidence type="ECO:0000256" key="4">
    <source>
        <dbReference type="ARBA" id="ARBA00022679"/>
    </source>
</evidence>
<feature type="active site" description="Proton acceptor" evidence="5">
    <location>
        <position position="201"/>
    </location>
</feature>
<dbReference type="PANTHER" id="PTHR20881:SF0">
    <property type="entry name" value="3-METHYL-2-OXOBUTANOATE HYDROXYMETHYLTRANSFERASE"/>
    <property type="match status" value="1"/>
</dbReference>
<feature type="binding site" evidence="5">
    <location>
        <begin position="65"/>
        <end position="66"/>
    </location>
    <ligand>
        <name>3-methyl-2-oxobutanoate</name>
        <dbReference type="ChEBI" id="CHEBI:11851"/>
    </ligand>
</feature>
<feature type="binding site" evidence="5">
    <location>
        <position position="104"/>
    </location>
    <ligand>
        <name>3-methyl-2-oxobutanoate</name>
        <dbReference type="ChEBI" id="CHEBI:11851"/>
    </ligand>
</feature>
<comment type="catalytic activity">
    <reaction evidence="5">
        <text>(6R)-5,10-methylene-5,6,7,8-tetrahydrofolate + 3-methyl-2-oxobutanoate + H2O = 2-dehydropantoate + (6S)-5,6,7,8-tetrahydrofolate</text>
        <dbReference type="Rhea" id="RHEA:11824"/>
        <dbReference type="ChEBI" id="CHEBI:11561"/>
        <dbReference type="ChEBI" id="CHEBI:11851"/>
        <dbReference type="ChEBI" id="CHEBI:15377"/>
        <dbReference type="ChEBI" id="CHEBI:15636"/>
        <dbReference type="ChEBI" id="CHEBI:57453"/>
        <dbReference type="EC" id="2.1.2.11"/>
    </reaction>
</comment>
<reference evidence="6 7" key="1">
    <citation type="submission" date="2016-10" db="EMBL/GenBank/DDBJ databases">
        <authorList>
            <person name="Varghese N."/>
            <person name="Submissions S."/>
        </authorList>
    </citation>
    <scope>NUCLEOTIDE SEQUENCE [LARGE SCALE GENOMIC DNA]</scope>
    <source>
        <strain evidence="6 7">DSM 9169</strain>
    </source>
</reference>
<gene>
    <name evidence="5" type="primary">panB</name>
    <name evidence="6" type="ORF">SAMN04489714_1274</name>
</gene>
<dbReference type="HAMAP" id="MF_00156">
    <property type="entry name" value="PanB"/>
    <property type="match status" value="1"/>
</dbReference>
<evidence type="ECO:0000256" key="2">
    <source>
        <dbReference type="ARBA" id="ARBA00011424"/>
    </source>
</evidence>
<feature type="binding site" evidence="5">
    <location>
        <position position="104"/>
    </location>
    <ligand>
        <name>Mg(2+)</name>
        <dbReference type="ChEBI" id="CHEBI:18420"/>
    </ligand>
</feature>
<dbReference type="Pfam" id="PF02548">
    <property type="entry name" value="Pantoate_transf"/>
    <property type="match status" value="1"/>
</dbReference>
<proteinExistence type="inferred from homology"/>
<feature type="binding site" evidence="5">
    <location>
        <position position="65"/>
    </location>
    <ligand>
        <name>Mg(2+)</name>
        <dbReference type="ChEBI" id="CHEBI:18420"/>
    </ligand>
</feature>
<dbReference type="CDD" id="cd06557">
    <property type="entry name" value="KPHMT-like"/>
    <property type="match status" value="1"/>
</dbReference>
<dbReference type="PIRSF" id="PIRSF000388">
    <property type="entry name" value="Pantoate_hydroxy_MeTrfase"/>
    <property type="match status" value="1"/>
</dbReference>
<comment type="subunit">
    <text evidence="2 5">Homodecamer; pentamer of dimers.</text>
</comment>
<comment type="similarity">
    <text evidence="1 5">Belongs to the PanB family.</text>
</comment>
<dbReference type="NCBIfam" id="TIGR00222">
    <property type="entry name" value="panB"/>
    <property type="match status" value="1"/>
</dbReference>
<evidence type="ECO:0000313" key="7">
    <source>
        <dbReference type="Proteomes" id="UP000198976"/>
    </source>
</evidence>
<evidence type="ECO:0000256" key="5">
    <source>
        <dbReference type="HAMAP-Rule" id="MF_00156"/>
    </source>
</evidence>
<accession>A0ABY0V869</accession>
<dbReference type="EMBL" id="LT629792">
    <property type="protein sequence ID" value="SDT96423.1"/>
    <property type="molecule type" value="Genomic_DNA"/>
</dbReference>
<comment type="function">
    <text evidence="5">Catalyzes the reversible reaction in which hydroxymethyl group from 5,10-methylenetetrahydrofolate is transferred onto alpha-ketoisovalerate to form ketopantoate.</text>
</comment>
<comment type="pathway">
    <text evidence="5">Cofactor biosynthesis; (R)-pantothenate biosynthesis; (R)-pantoate from 3-methyl-2-oxobutanoate: step 1/2.</text>
</comment>
<keyword evidence="3 5" id="KW-0566">Pantothenate biosynthesis</keyword>
<dbReference type="InterPro" id="IPR015813">
    <property type="entry name" value="Pyrv/PenolPyrv_kinase-like_dom"/>
</dbReference>
<evidence type="ECO:0000313" key="6">
    <source>
        <dbReference type="EMBL" id="SDT96423.1"/>
    </source>
</evidence>